<feature type="domain" description="Helicase C-terminal" evidence="14">
    <location>
        <begin position="214"/>
        <end position="375"/>
    </location>
</feature>
<proteinExistence type="inferred from homology"/>
<dbReference type="GO" id="GO:0005829">
    <property type="term" value="C:cytosol"/>
    <property type="evidence" value="ECO:0007669"/>
    <property type="project" value="TreeGrafter"/>
</dbReference>
<dbReference type="InterPro" id="IPR027417">
    <property type="entry name" value="P-loop_NTPase"/>
</dbReference>
<evidence type="ECO:0000256" key="12">
    <source>
        <dbReference type="SAM" id="MobiDB-lite"/>
    </source>
</evidence>
<feature type="compositionally biased region" description="Basic and acidic residues" evidence="12">
    <location>
        <begin position="474"/>
        <end position="495"/>
    </location>
</feature>
<dbReference type="AlphaFoldDB" id="A0A239YNZ7"/>
<dbReference type="EC" id="3.6.4.13" evidence="1"/>
<dbReference type="PANTHER" id="PTHR47963:SF5">
    <property type="entry name" value="DEAD-BOX ATP-DEPENDENT RNA HELICASE CSHA"/>
    <property type="match status" value="1"/>
</dbReference>
<evidence type="ECO:0000256" key="10">
    <source>
        <dbReference type="PROSITE-ProRule" id="PRU00552"/>
    </source>
</evidence>
<dbReference type="CDD" id="cd18787">
    <property type="entry name" value="SF2_C_DEAD"/>
    <property type="match status" value="1"/>
</dbReference>
<dbReference type="InterPro" id="IPR014001">
    <property type="entry name" value="Helicase_ATP-bd"/>
</dbReference>
<sequence length="520" mass="57428">MQKFRELGISEATLNALDQMGFTEPTPIQVESIPHTLEGTDVLGQAQTGTGKTGAFGIPLIDKVANKQGVQALILAPTRELANQVAEQLRTFSKGQNVSVVTVFGGMPIDRQIKSLKKGPQIVVGTPGRVIDHLKRKTLKTEGIETLILDEADEMMNMGFIDDMRLIMSKLPSENRQTLLFSATMPKAIQELVKNFMKSPKIVKTMSNELSDPQIDEYYTIVKELEKFETFTNLLDVQNPELAIVFGRTKRRVDELASALISKGYRAEGLHGDITQAKRLEVLKKFKNDQIDILVATDVAARGLDISGVSHVYNFDIPQDTESYTHRIGRTGRAGKKGAAVTFVNPIEMDYIRQIERANKREMTALRPPTPGEVMQAKESDVKDKVKGWVESPIEGRIEKIAEGLISEYGEQKLVAALLQELIKSSDDGDVQLTFEKPLSKKSGQRGNRGGGNRGGGNRGGGNRGGNSRGGNRTRFEGKNKRSSSDKNSSFDRNKGKNSKPQKPRSKKQFSGRTFAEHSK</sequence>
<dbReference type="Gene3D" id="3.40.50.300">
    <property type="entry name" value="P-loop containing nucleotide triphosphate hydrolases"/>
    <property type="match status" value="2"/>
</dbReference>
<dbReference type="Pfam" id="PF00271">
    <property type="entry name" value="Helicase_C"/>
    <property type="match status" value="1"/>
</dbReference>
<evidence type="ECO:0000259" key="13">
    <source>
        <dbReference type="PROSITE" id="PS51192"/>
    </source>
</evidence>
<feature type="domain" description="Helicase ATP-binding" evidence="13">
    <location>
        <begin position="33"/>
        <end position="203"/>
    </location>
</feature>
<dbReference type="CDD" id="cd00268">
    <property type="entry name" value="DEADc"/>
    <property type="match status" value="1"/>
</dbReference>
<keyword evidence="2" id="KW-0963">Cytoplasm</keyword>
<dbReference type="Proteomes" id="UP000242084">
    <property type="component" value="Chromosome 1"/>
</dbReference>
<evidence type="ECO:0000259" key="15">
    <source>
        <dbReference type="PROSITE" id="PS51195"/>
    </source>
</evidence>
<dbReference type="Pfam" id="PF00270">
    <property type="entry name" value="DEAD"/>
    <property type="match status" value="1"/>
</dbReference>
<evidence type="ECO:0000256" key="11">
    <source>
        <dbReference type="RuleBase" id="RU000492"/>
    </source>
</evidence>
<keyword evidence="4 11" id="KW-0378">Hydrolase</keyword>
<protein>
    <recommendedName>
        <fullName evidence="9">ATP-dependent RNA helicase CshA</fullName>
        <ecNumber evidence="1">3.6.4.13</ecNumber>
    </recommendedName>
</protein>
<dbReference type="SMART" id="SM00490">
    <property type="entry name" value="HELICc"/>
    <property type="match status" value="1"/>
</dbReference>
<evidence type="ECO:0000256" key="2">
    <source>
        <dbReference type="ARBA" id="ARBA00022490"/>
    </source>
</evidence>
<comment type="similarity">
    <text evidence="7 11">Belongs to the DEAD box helicase family.</text>
</comment>
<evidence type="ECO:0000256" key="4">
    <source>
        <dbReference type="ARBA" id="ARBA00022801"/>
    </source>
</evidence>
<dbReference type="InterPro" id="IPR044742">
    <property type="entry name" value="DEAD/DEAH_RhlB"/>
</dbReference>
<dbReference type="KEGG" id="sste:SAMEA4384403_0675"/>
<dbReference type="GO" id="GO:0016887">
    <property type="term" value="F:ATP hydrolysis activity"/>
    <property type="evidence" value="ECO:0007669"/>
    <property type="project" value="RHEA"/>
</dbReference>
<dbReference type="PROSITE" id="PS51192">
    <property type="entry name" value="HELICASE_ATP_BIND_1"/>
    <property type="match status" value="1"/>
</dbReference>
<dbReference type="InterPro" id="IPR000629">
    <property type="entry name" value="RNA-helicase_DEAD-box_CS"/>
</dbReference>
<dbReference type="OrthoDB" id="9805696at2"/>
<dbReference type="InterPro" id="IPR011545">
    <property type="entry name" value="DEAD/DEAH_box_helicase_dom"/>
</dbReference>
<dbReference type="PROSITE" id="PS51194">
    <property type="entry name" value="HELICASE_CTER"/>
    <property type="match status" value="1"/>
</dbReference>
<dbReference type="SMART" id="SM00487">
    <property type="entry name" value="DEXDc"/>
    <property type="match status" value="1"/>
</dbReference>
<dbReference type="PANTHER" id="PTHR47963">
    <property type="entry name" value="DEAD-BOX ATP-DEPENDENT RNA HELICASE 47, MITOCHONDRIAL"/>
    <property type="match status" value="1"/>
</dbReference>
<dbReference type="InterPro" id="IPR050547">
    <property type="entry name" value="DEAD_box_RNA_helicases"/>
</dbReference>
<name>A0A239YNZ7_9STAP</name>
<evidence type="ECO:0000256" key="5">
    <source>
        <dbReference type="ARBA" id="ARBA00022806"/>
    </source>
</evidence>
<keyword evidence="6 11" id="KW-0067">ATP-binding</keyword>
<keyword evidence="3 11" id="KW-0547">Nucleotide-binding</keyword>
<evidence type="ECO:0000259" key="14">
    <source>
        <dbReference type="PROSITE" id="PS51194"/>
    </source>
</evidence>
<dbReference type="EMBL" id="LT906462">
    <property type="protein sequence ID" value="SNV60675.1"/>
    <property type="molecule type" value="Genomic_DNA"/>
</dbReference>
<feature type="domain" description="DEAD-box RNA helicase Q" evidence="15">
    <location>
        <begin position="2"/>
        <end position="30"/>
    </location>
</feature>
<feature type="region of interest" description="Disordered" evidence="12">
    <location>
        <begin position="435"/>
        <end position="520"/>
    </location>
</feature>
<dbReference type="PROSITE" id="PS00039">
    <property type="entry name" value="DEAD_ATP_HELICASE"/>
    <property type="match status" value="1"/>
</dbReference>
<keyword evidence="5 11" id="KW-0347">Helicase</keyword>
<dbReference type="GO" id="GO:0005524">
    <property type="term" value="F:ATP binding"/>
    <property type="evidence" value="ECO:0007669"/>
    <property type="project" value="UniProtKB-KW"/>
</dbReference>
<evidence type="ECO:0000256" key="6">
    <source>
        <dbReference type="ARBA" id="ARBA00022840"/>
    </source>
</evidence>
<dbReference type="GO" id="GO:0005840">
    <property type="term" value="C:ribosome"/>
    <property type="evidence" value="ECO:0007669"/>
    <property type="project" value="TreeGrafter"/>
</dbReference>
<feature type="compositionally biased region" description="Basic residues" evidence="12">
    <location>
        <begin position="496"/>
        <end position="510"/>
    </location>
</feature>
<organism evidence="16 17">
    <name type="scientific">Mammaliicoccus stepanovicii</name>
    <dbReference type="NCBI Taxonomy" id="643214"/>
    <lineage>
        <taxon>Bacteria</taxon>
        <taxon>Bacillati</taxon>
        <taxon>Bacillota</taxon>
        <taxon>Bacilli</taxon>
        <taxon>Bacillales</taxon>
        <taxon>Staphylococcaceae</taxon>
        <taxon>Mammaliicoccus</taxon>
    </lineage>
</organism>
<evidence type="ECO:0000256" key="3">
    <source>
        <dbReference type="ARBA" id="ARBA00022741"/>
    </source>
</evidence>
<evidence type="ECO:0000313" key="17">
    <source>
        <dbReference type="Proteomes" id="UP000242084"/>
    </source>
</evidence>
<keyword evidence="17" id="KW-1185">Reference proteome</keyword>
<evidence type="ECO:0000256" key="7">
    <source>
        <dbReference type="ARBA" id="ARBA00038437"/>
    </source>
</evidence>
<gene>
    <name evidence="16" type="ORF">SAMEA4384403_00675</name>
</gene>
<dbReference type="RefSeq" id="WP_095086731.1">
    <property type="nucleotide sequence ID" value="NZ_BMDM01000003.1"/>
</dbReference>
<dbReference type="InterPro" id="IPR014014">
    <property type="entry name" value="RNA_helicase_DEAD_Q_motif"/>
</dbReference>
<feature type="compositionally biased region" description="Gly residues" evidence="12">
    <location>
        <begin position="447"/>
        <end position="469"/>
    </location>
</feature>
<evidence type="ECO:0000256" key="8">
    <source>
        <dbReference type="ARBA" id="ARBA00047984"/>
    </source>
</evidence>
<dbReference type="GO" id="GO:0003724">
    <property type="term" value="F:RNA helicase activity"/>
    <property type="evidence" value="ECO:0007669"/>
    <property type="project" value="UniProtKB-EC"/>
</dbReference>
<dbReference type="FunFam" id="3.40.50.300:FF:000108">
    <property type="entry name" value="ATP-dependent RNA helicase RhlE"/>
    <property type="match status" value="1"/>
</dbReference>
<evidence type="ECO:0000256" key="9">
    <source>
        <dbReference type="ARBA" id="ARBA00067932"/>
    </source>
</evidence>
<feature type="short sequence motif" description="Q motif" evidence="10">
    <location>
        <begin position="2"/>
        <end position="30"/>
    </location>
</feature>
<evidence type="ECO:0000313" key="16">
    <source>
        <dbReference type="EMBL" id="SNV60675.1"/>
    </source>
</evidence>
<reference evidence="16 17" key="1">
    <citation type="submission" date="2017-06" db="EMBL/GenBank/DDBJ databases">
        <authorList>
            <consortium name="Pathogen Informatics"/>
        </authorList>
    </citation>
    <scope>NUCLEOTIDE SEQUENCE [LARGE SCALE GENOMIC DNA]</scope>
    <source>
        <strain evidence="16 17">NCTC13839</strain>
    </source>
</reference>
<evidence type="ECO:0000256" key="1">
    <source>
        <dbReference type="ARBA" id="ARBA00012552"/>
    </source>
</evidence>
<dbReference type="PROSITE" id="PS51195">
    <property type="entry name" value="Q_MOTIF"/>
    <property type="match status" value="1"/>
</dbReference>
<dbReference type="GO" id="GO:0009409">
    <property type="term" value="P:response to cold"/>
    <property type="evidence" value="ECO:0007669"/>
    <property type="project" value="TreeGrafter"/>
</dbReference>
<comment type="catalytic activity">
    <reaction evidence="8">
        <text>ATP + H2O = ADP + phosphate + H(+)</text>
        <dbReference type="Rhea" id="RHEA:13065"/>
        <dbReference type="ChEBI" id="CHEBI:15377"/>
        <dbReference type="ChEBI" id="CHEBI:15378"/>
        <dbReference type="ChEBI" id="CHEBI:30616"/>
        <dbReference type="ChEBI" id="CHEBI:43474"/>
        <dbReference type="ChEBI" id="CHEBI:456216"/>
        <dbReference type="EC" id="3.6.4.13"/>
    </reaction>
</comment>
<dbReference type="InterPro" id="IPR001650">
    <property type="entry name" value="Helicase_C-like"/>
</dbReference>
<accession>A0A239YNZ7</accession>
<dbReference type="GO" id="GO:0033592">
    <property type="term" value="F:RNA strand annealing activity"/>
    <property type="evidence" value="ECO:0007669"/>
    <property type="project" value="TreeGrafter"/>
</dbReference>
<dbReference type="SUPFAM" id="SSF52540">
    <property type="entry name" value="P-loop containing nucleoside triphosphate hydrolases"/>
    <property type="match status" value="1"/>
</dbReference>